<organism evidence="2 3">
    <name type="scientific">Trifolium medium</name>
    <dbReference type="NCBI Taxonomy" id="97028"/>
    <lineage>
        <taxon>Eukaryota</taxon>
        <taxon>Viridiplantae</taxon>
        <taxon>Streptophyta</taxon>
        <taxon>Embryophyta</taxon>
        <taxon>Tracheophyta</taxon>
        <taxon>Spermatophyta</taxon>
        <taxon>Magnoliopsida</taxon>
        <taxon>eudicotyledons</taxon>
        <taxon>Gunneridae</taxon>
        <taxon>Pentapetalae</taxon>
        <taxon>rosids</taxon>
        <taxon>fabids</taxon>
        <taxon>Fabales</taxon>
        <taxon>Fabaceae</taxon>
        <taxon>Papilionoideae</taxon>
        <taxon>50 kb inversion clade</taxon>
        <taxon>NPAAA clade</taxon>
        <taxon>Hologalegina</taxon>
        <taxon>IRL clade</taxon>
        <taxon>Trifolieae</taxon>
        <taxon>Trifolium</taxon>
    </lineage>
</organism>
<evidence type="ECO:0000313" key="2">
    <source>
        <dbReference type="EMBL" id="MCH89203.1"/>
    </source>
</evidence>
<reference evidence="2 3" key="1">
    <citation type="journal article" date="2018" name="Front. Plant Sci.">
        <title>Red Clover (Trifolium pratense) and Zigzag Clover (T. medium) - A Picture of Genomic Similarities and Differences.</title>
        <authorList>
            <person name="Dluhosova J."/>
            <person name="Istvanek J."/>
            <person name="Nedelnik J."/>
            <person name="Repkova J."/>
        </authorList>
    </citation>
    <scope>NUCLEOTIDE SEQUENCE [LARGE SCALE GENOMIC DNA]</scope>
    <source>
        <strain evidence="3">cv. 10/8</strain>
        <tissue evidence="2">Leaf</tissue>
    </source>
</reference>
<keyword evidence="3" id="KW-1185">Reference proteome</keyword>
<proteinExistence type="predicted"/>
<feature type="region of interest" description="Disordered" evidence="1">
    <location>
        <begin position="1"/>
        <end position="24"/>
    </location>
</feature>
<feature type="compositionally biased region" description="Polar residues" evidence="1">
    <location>
        <begin position="1"/>
        <end position="16"/>
    </location>
</feature>
<sequence>MTTFQNRQSYNSSLRSSELEEIARRRRVEEEEAAAMQREMMDEDGLNLNLHYNYTDFFTNNTPQQQQPQDDE</sequence>
<accession>A0A392MPP0</accession>
<dbReference type="AlphaFoldDB" id="A0A392MPP0"/>
<gene>
    <name evidence="2" type="ORF">A2U01_0010096</name>
</gene>
<protein>
    <submittedName>
        <fullName evidence="2">Uncharacterized protein</fullName>
    </submittedName>
</protein>
<dbReference type="EMBL" id="LXQA010015680">
    <property type="protein sequence ID" value="MCH89203.1"/>
    <property type="molecule type" value="Genomic_DNA"/>
</dbReference>
<name>A0A392MPP0_9FABA</name>
<dbReference type="Proteomes" id="UP000265520">
    <property type="component" value="Unassembled WGS sequence"/>
</dbReference>
<evidence type="ECO:0000256" key="1">
    <source>
        <dbReference type="SAM" id="MobiDB-lite"/>
    </source>
</evidence>
<comment type="caution">
    <text evidence="2">The sequence shown here is derived from an EMBL/GenBank/DDBJ whole genome shotgun (WGS) entry which is preliminary data.</text>
</comment>
<evidence type="ECO:0000313" key="3">
    <source>
        <dbReference type="Proteomes" id="UP000265520"/>
    </source>
</evidence>